<comment type="caution">
    <text evidence="4">The sequence shown here is derived from an EMBL/GenBank/DDBJ whole genome shotgun (WGS) entry which is preliminary data.</text>
</comment>
<dbReference type="InterPro" id="IPR002123">
    <property type="entry name" value="Plipid/glycerol_acylTrfase"/>
</dbReference>
<dbReference type="NCBIfam" id="TIGR01490">
    <property type="entry name" value="HAD-SF-IB-hyp1"/>
    <property type="match status" value="1"/>
</dbReference>
<keyword evidence="2" id="KW-0012">Acyltransferase</keyword>
<dbReference type="GO" id="GO:0006654">
    <property type="term" value="P:phosphatidic acid biosynthetic process"/>
    <property type="evidence" value="ECO:0007669"/>
    <property type="project" value="TreeGrafter"/>
</dbReference>
<dbReference type="Gene3D" id="1.20.1440.100">
    <property type="entry name" value="SG protein - dephosphorylation function"/>
    <property type="match status" value="1"/>
</dbReference>
<dbReference type="EMBL" id="PYHS01000002">
    <property type="protein sequence ID" value="PSR65639.1"/>
    <property type="molecule type" value="Genomic_DNA"/>
</dbReference>
<dbReference type="GO" id="GO:0016787">
    <property type="term" value="F:hydrolase activity"/>
    <property type="evidence" value="ECO:0007669"/>
    <property type="project" value="UniProtKB-KW"/>
</dbReference>
<dbReference type="InterPro" id="IPR006385">
    <property type="entry name" value="HAD_hydro_SerB1"/>
</dbReference>
<gene>
    <name evidence="4" type="ORF">C8259_04565</name>
</gene>
<accession>A0A2T2ZD11</accession>
<evidence type="ECO:0000259" key="3">
    <source>
        <dbReference type="SMART" id="SM00563"/>
    </source>
</evidence>
<dbReference type="NCBIfam" id="TIGR01488">
    <property type="entry name" value="HAD-SF-IB"/>
    <property type="match status" value="1"/>
</dbReference>
<dbReference type="RefSeq" id="WP_063027255.1">
    <property type="nucleotide sequence ID" value="NZ_PYHS01000002.1"/>
</dbReference>
<dbReference type="SMART" id="SM00563">
    <property type="entry name" value="PlsC"/>
    <property type="match status" value="1"/>
</dbReference>
<dbReference type="PANTHER" id="PTHR10434:SF66">
    <property type="entry name" value="PHOSPHOLIPID_GLYCEROL ACYLTRANSFERASE DOMAIN-CONTAINING PROTEIN"/>
    <property type="match status" value="1"/>
</dbReference>
<dbReference type="CDD" id="cd07989">
    <property type="entry name" value="LPLAT_AGPAT-like"/>
    <property type="match status" value="1"/>
</dbReference>
<keyword evidence="4" id="KW-0378">Hydrolase</keyword>
<dbReference type="Gene3D" id="3.40.50.1000">
    <property type="entry name" value="HAD superfamily/HAD-like"/>
    <property type="match status" value="1"/>
</dbReference>
<evidence type="ECO:0000256" key="2">
    <source>
        <dbReference type="ARBA" id="ARBA00023315"/>
    </source>
</evidence>
<feature type="domain" description="Phospholipid/glycerol acyltransferase" evidence="3">
    <location>
        <begin position="308"/>
        <end position="423"/>
    </location>
</feature>
<keyword evidence="1" id="KW-0808">Transferase</keyword>
<dbReference type="InterPro" id="IPR023214">
    <property type="entry name" value="HAD_sf"/>
</dbReference>
<dbReference type="CDD" id="cd02612">
    <property type="entry name" value="HAD_PGPPase"/>
    <property type="match status" value="1"/>
</dbReference>
<dbReference type="GO" id="GO:0003841">
    <property type="term" value="F:1-acylglycerol-3-phosphate O-acyltransferase activity"/>
    <property type="evidence" value="ECO:0007669"/>
    <property type="project" value="TreeGrafter"/>
</dbReference>
<evidence type="ECO:0000313" key="4">
    <source>
        <dbReference type="EMBL" id="PSR65639.1"/>
    </source>
</evidence>
<dbReference type="InterPro" id="IPR036412">
    <property type="entry name" value="HAD-like_sf"/>
</dbReference>
<protein>
    <submittedName>
        <fullName evidence="4">HAD-IB family hydrolase</fullName>
    </submittedName>
</protein>
<dbReference type="PANTHER" id="PTHR10434">
    <property type="entry name" value="1-ACYL-SN-GLYCEROL-3-PHOSPHATE ACYLTRANSFERASE"/>
    <property type="match status" value="1"/>
</dbReference>
<sequence length="488" mass="52019">MSLSAALEAIRRAPEGPGVGAFFDFDGTLIDGYSAEALYSHRLRHFEIGLNELVHTVRSMAGPTLTEEQFGELLGRGVAGWSGRPVADIDELGARLFSQSIAGALSHEMWSLVKAHQRQGHTVVIATSATRFQVAPLARELEVDHIVCSELEEEGGLLTGRVVGRPSWGAGKAAAVVTFAEAADIRLVDSFAYANGAEDVPFLACVGRPCAVNAQRELAEYARRHGWPELSLRRGPGRLDPKPALRTAAMYGALAGSGVAGIAVGALTGSRRRGIDLATTLFAHLGSALGDVDVSVIGEANLWARRPAVFLVNHQSSLIDLLVTTTILRGGFTAVAKKEAAAIPVFGRLMAMADFAFIDRADPGQAHRALAEAAQRLADGISIVISPEGTRSLTPRVGQFKKGAFHLAMQAGVPIVPIVIRNAGELMWRNAKTVRSGTVEVVVLDLIPTVGWTKADLDRSVEQVRRLYAETLAHWPESAPSTGSEAQR</sequence>
<dbReference type="AlphaFoldDB" id="A0A2T2ZD11"/>
<evidence type="ECO:0000256" key="1">
    <source>
        <dbReference type="ARBA" id="ARBA00022679"/>
    </source>
</evidence>
<proteinExistence type="predicted"/>
<dbReference type="Pfam" id="PF01553">
    <property type="entry name" value="Acyltransferase"/>
    <property type="match status" value="1"/>
</dbReference>
<reference evidence="4 5" key="1">
    <citation type="submission" date="2018-02" db="EMBL/GenBank/DDBJ databases">
        <title>8 Nocardia nova and 1 Nocardia cyriacigeorgica strain used for evolution to TMP-SMX.</title>
        <authorList>
            <person name="Mehta H."/>
            <person name="Weng J."/>
            <person name="Shamoo Y."/>
        </authorList>
    </citation>
    <scope>NUCLEOTIDE SEQUENCE [LARGE SCALE GENOMIC DNA]</scope>
    <source>
        <strain evidence="4 5">ATCC 33727</strain>
    </source>
</reference>
<evidence type="ECO:0000313" key="5">
    <source>
        <dbReference type="Proteomes" id="UP000241647"/>
    </source>
</evidence>
<dbReference type="SUPFAM" id="SSF56784">
    <property type="entry name" value="HAD-like"/>
    <property type="match status" value="1"/>
</dbReference>
<organism evidence="4 5">
    <name type="scientific">Nocardia nova</name>
    <dbReference type="NCBI Taxonomy" id="37330"/>
    <lineage>
        <taxon>Bacteria</taxon>
        <taxon>Bacillati</taxon>
        <taxon>Actinomycetota</taxon>
        <taxon>Actinomycetes</taxon>
        <taxon>Mycobacteriales</taxon>
        <taxon>Nocardiaceae</taxon>
        <taxon>Nocardia</taxon>
    </lineage>
</organism>
<dbReference type="Pfam" id="PF12710">
    <property type="entry name" value="HAD"/>
    <property type="match status" value="1"/>
</dbReference>
<dbReference type="SUPFAM" id="SSF69593">
    <property type="entry name" value="Glycerol-3-phosphate (1)-acyltransferase"/>
    <property type="match status" value="1"/>
</dbReference>
<dbReference type="Proteomes" id="UP000241647">
    <property type="component" value="Unassembled WGS sequence"/>
</dbReference>
<name>A0A2T2ZD11_9NOCA</name>